<name>A0A5B7HJ04_PORTR</name>
<keyword evidence="2" id="KW-1185">Reference proteome</keyword>
<gene>
    <name evidence="1" type="ORF">E2C01_063940</name>
</gene>
<organism evidence="1 2">
    <name type="scientific">Portunus trituberculatus</name>
    <name type="common">Swimming crab</name>
    <name type="synonym">Neptunus trituberculatus</name>
    <dbReference type="NCBI Taxonomy" id="210409"/>
    <lineage>
        <taxon>Eukaryota</taxon>
        <taxon>Metazoa</taxon>
        <taxon>Ecdysozoa</taxon>
        <taxon>Arthropoda</taxon>
        <taxon>Crustacea</taxon>
        <taxon>Multicrustacea</taxon>
        <taxon>Malacostraca</taxon>
        <taxon>Eumalacostraca</taxon>
        <taxon>Eucarida</taxon>
        <taxon>Decapoda</taxon>
        <taxon>Pleocyemata</taxon>
        <taxon>Brachyura</taxon>
        <taxon>Eubrachyura</taxon>
        <taxon>Portunoidea</taxon>
        <taxon>Portunidae</taxon>
        <taxon>Portuninae</taxon>
        <taxon>Portunus</taxon>
    </lineage>
</organism>
<comment type="caution">
    <text evidence="1">The sequence shown here is derived from an EMBL/GenBank/DDBJ whole genome shotgun (WGS) entry which is preliminary data.</text>
</comment>
<reference evidence="1 2" key="1">
    <citation type="submission" date="2019-05" db="EMBL/GenBank/DDBJ databases">
        <title>Another draft genome of Portunus trituberculatus and its Hox gene families provides insights of decapod evolution.</title>
        <authorList>
            <person name="Jeong J.-H."/>
            <person name="Song I."/>
            <person name="Kim S."/>
            <person name="Choi T."/>
            <person name="Kim D."/>
            <person name="Ryu S."/>
            <person name="Kim W."/>
        </authorList>
    </citation>
    <scope>NUCLEOTIDE SEQUENCE [LARGE SCALE GENOMIC DNA]</scope>
    <source>
        <tissue evidence="1">Muscle</tissue>
    </source>
</reference>
<protein>
    <submittedName>
        <fullName evidence="1">Uncharacterized protein</fullName>
    </submittedName>
</protein>
<dbReference type="Proteomes" id="UP000324222">
    <property type="component" value="Unassembled WGS sequence"/>
</dbReference>
<evidence type="ECO:0000313" key="2">
    <source>
        <dbReference type="Proteomes" id="UP000324222"/>
    </source>
</evidence>
<sequence>MSNIEGPDKAASPLLIPGKIAEGFQRGERQRRSLCHLSVTSETYQWPGGGIGSARSVNNVLKPHYSSHHLPQFGMVGPAVFC</sequence>
<accession>A0A5B7HJ04</accession>
<dbReference type="EMBL" id="VSRR010029857">
    <property type="protein sequence ID" value="MPC69709.1"/>
    <property type="molecule type" value="Genomic_DNA"/>
</dbReference>
<proteinExistence type="predicted"/>
<dbReference type="AlphaFoldDB" id="A0A5B7HJ04"/>
<evidence type="ECO:0000313" key="1">
    <source>
        <dbReference type="EMBL" id="MPC69709.1"/>
    </source>
</evidence>